<dbReference type="STRING" id="1703779.AMJ83_04245"/>
<reference evidence="6 7" key="1">
    <citation type="journal article" date="2015" name="Microbiome">
        <title>Genomic resolution of linkages in carbon, nitrogen, and sulfur cycling among widespread estuary sediment bacteria.</title>
        <authorList>
            <person name="Baker B.J."/>
            <person name="Lazar C.S."/>
            <person name="Teske A.P."/>
            <person name="Dick G.J."/>
        </authorList>
    </citation>
    <scope>NUCLEOTIDE SEQUENCE [LARGE SCALE GENOMIC DNA]</scope>
    <source>
        <strain evidence="6">SM23_42</strain>
    </source>
</reference>
<evidence type="ECO:0000313" key="6">
    <source>
        <dbReference type="EMBL" id="KPK64035.1"/>
    </source>
</evidence>
<keyword evidence="1" id="KW-0479">Metal-binding</keyword>
<dbReference type="Pfam" id="PF13183">
    <property type="entry name" value="Fer4_8"/>
    <property type="match status" value="1"/>
</dbReference>
<gene>
    <name evidence="6" type="ORF">AMJ83_04245</name>
</gene>
<dbReference type="AlphaFoldDB" id="A0A0S8FTH8"/>
<feature type="region of interest" description="Disordered" evidence="4">
    <location>
        <begin position="153"/>
        <end position="172"/>
    </location>
</feature>
<feature type="domain" description="4Fe-4S ferredoxin-type" evidence="5">
    <location>
        <begin position="26"/>
        <end position="88"/>
    </location>
</feature>
<dbReference type="GO" id="GO:0005886">
    <property type="term" value="C:plasma membrane"/>
    <property type="evidence" value="ECO:0007669"/>
    <property type="project" value="TreeGrafter"/>
</dbReference>
<sequence>MAKDKIVVNYRFRDKLNKVQGGKHHNYCYQCSACVAICPAARFTDEFNPRVILLKALLGAEEELLGKDSPIWLCTNCYSCYERCPQDVRPIEVIIALKNMAVEKGTAPENLAKLSQNIAQTGLSVTVTSTVHRRRQELGLPELRTVPIEELKEILADQEEPPKDNKDNDERQ</sequence>
<evidence type="ECO:0000256" key="4">
    <source>
        <dbReference type="SAM" id="MobiDB-lite"/>
    </source>
</evidence>
<evidence type="ECO:0000256" key="1">
    <source>
        <dbReference type="ARBA" id="ARBA00022723"/>
    </source>
</evidence>
<dbReference type="PANTHER" id="PTHR43255">
    <property type="entry name" value="IRON-SULFUR-BINDING OXIDOREDUCTASE FADF-RELATED-RELATED"/>
    <property type="match status" value="1"/>
</dbReference>
<dbReference type="GO" id="GO:0046872">
    <property type="term" value="F:metal ion binding"/>
    <property type="evidence" value="ECO:0007669"/>
    <property type="project" value="UniProtKB-KW"/>
</dbReference>
<evidence type="ECO:0000256" key="2">
    <source>
        <dbReference type="ARBA" id="ARBA00023004"/>
    </source>
</evidence>
<evidence type="ECO:0000259" key="5">
    <source>
        <dbReference type="Pfam" id="PF13183"/>
    </source>
</evidence>
<dbReference type="Proteomes" id="UP000051373">
    <property type="component" value="Unassembled WGS sequence"/>
</dbReference>
<dbReference type="EMBL" id="LJUJ01000006">
    <property type="protein sequence ID" value="KPK64035.1"/>
    <property type="molecule type" value="Genomic_DNA"/>
</dbReference>
<protein>
    <recommendedName>
        <fullName evidence="5">4Fe-4S ferredoxin-type domain-containing protein</fullName>
    </recommendedName>
</protein>
<dbReference type="SUPFAM" id="SSF46548">
    <property type="entry name" value="alpha-helical ferredoxin"/>
    <property type="match status" value="1"/>
</dbReference>
<accession>A0A0S8FTH8</accession>
<evidence type="ECO:0000256" key="3">
    <source>
        <dbReference type="ARBA" id="ARBA00023014"/>
    </source>
</evidence>
<dbReference type="GO" id="GO:0051536">
    <property type="term" value="F:iron-sulfur cluster binding"/>
    <property type="evidence" value="ECO:0007669"/>
    <property type="project" value="UniProtKB-KW"/>
</dbReference>
<dbReference type="InterPro" id="IPR051460">
    <property type="entry name" value="HdrC_iron-sulfur_subunit"/>
</dbReference>
<evidence type="ECO:0000313" key="7">
    <source>
        <dbReference type="Proteomes" id="UP000051373"/>
    </source>
</evidence>
<dbReference type="Gene3D" id="1.10.1060.10">
    <property type="entry name" value="Alpha-helical ferredoxin"/>
    <property type="match status" value="1"/>
</dbReference>
<dbReference type="PANTHER" id="PTHR43255:SF2">
    <property type="entry name" value="HETERODISULFIDE REDUCTASE RELATED PROTEIN"/>
    <property type="match status" value="1"/>
</dbReference>
<organism evidence="6 7">
    <name type="scientific">candidate division WOR_3 bacterium SM23_42</name>
    <dbReference type="NCBI Taxonomy" id="1703779"/>
    <lineage>
        <taxon>Bacteria</taxon>
        <taxon>Bacteria division WOR-3</taxon>
    </lineage>
</organism>
<proteinExistence type="predicted"/>
<keyword evidence="3" id="KW-0411">Iron-sulfur</keyword>
<name>A0A0S8FTH8_UNCW3</name>
<dbReference type="PROSITE" id="PS00198">
    <property type="entry name" value="4FE4S_FER_1"/>
    <property type="match status" value="1"/>
</dbReference>
<dbReference type="InterPro" id="IPR017896">
    <property type="entry name" value="4Fe4S_Fe-S-bd"/>
</dbReference>
<comment type="caution">
    <text evidence="6">The sequence shown here is derived from an EMBL/GenBank/DDBJ whole genome shotgun (WGS) entry which is preliminary data.</text>
</comment>
<dbReference type="InterPro" id="IPR009051">
    <property type="entry name" value="Helical_ferredxn"/>
</dbReference>
<dbReference type="InterPro" id="IPR017900">
    <property type="entry name" value="4Fe4S_Fe_S_CS"/>
</dbReference>
<keyword evidence="2" id="KW-0408">Iron</keyword>